<evidence type="ECO:0000259" key="1">
    <source>
        <dbReference type="Pfam" id="PF01850"/>
    </source>
</evidence>
<organism evidence="2 3">
    <name type="scientific">Candidatus Wildermuthbacteria bacterium RIFCSPHIGHO2_01_FULL_48_27b</name>
    <dbReference type="NCBI Taxonomy" id="1802447"/>
    <lineage>
        <taxon>Bacteria</taxon>
        <taxon>Candidatus Wildermuthiibacteriota</taxon>
    </lineage>
</organism>
<sequence length="133" mass="15919">MKLLDTNILLRYFLNDETEMAQRSLLLLERLAKNQEKAELNSLVLFECIFNLHRSYRKSPQEIIELLKPIFELRGLYIENRQIFLIALDFFANYNISFADAFNIAYMQKRDIKEIYSFDTDFDKIKGIKRILP</sequence>
<dbReference type="EMBL" id="MHTS01000022">
    <property type="protein sequence ID" value="OHA64048.1"/>
    <property type="molecule type" value="Genomic_DNA"/>
</dbReference>
<proteinExistence type="predicted"/>
<dbReference type="Proteomes" id="UP000178170">
    <property type="component" value="Unassembled WGS sequence"/>
</dbReference>
<dbReference type="InterPro" id="IPR029060">
    <property type="entry name" value="PIN-like_dom_sf"/>
</dbReference>
<dbReference type="InterPro" id="IPR052106">
    <property type="entry name" value="PINc/VapC_TA"/>
</dbReference>
<feature type="domain" description="PIN" evidence="1">
    <location>
        <begin position="3"/>
        <end position="126"/>
    </location>
</feature>
<dbReference type="AlphaFoldDB" id="A0A1G2QUH9"/>
<dbReference type="SUPFAM" id="SSF88723">
    <property type="entry name" value="PIN domain-like"/>
    <property type="match status" value="1"/>
</dbReference>
<dbReference type="InterPro" id="IPR002716">
    <property type="entry name" value="PIN_dom"/>
</dbReference>
<protein>
    <recommendedName>
        <fullName evidence="1">PIN domain-containing protein</fullName>
    </recommendedName>
</protein>
<dbReference type="Pfam" id="PF01850">
    <property type="entry name" value="PIN"/>
    <property type="match status" value="1"/>
</dbReference>
<gene>
    <name evidence="2" type="ORF">A2843_01890</name>
</gene>
<evidence type="ECO:0000313" key="2">
    <source>
        <dbReference type="EMBL" id="OHA64048.1"/>
    </source>
</evidence>
<dbReference type="Gene3D" id="3.40.50.1010">
    <property type="entry name" value="5'-nuclease"/>
    <property type="match status" value="1"/>
</dbReference>
<comment type="caution">
    <text evidence="2">The sequence shown here is derived from an EMBL/GenBank/DDBJ whole genome shotgun (WGS) entry which is preliminary data.</text>
</comment>
<dbReference type="PANTHER" id="PTHR38826:SF5">
    <property type="entry name" value="RIBONUCLEASE VAPC13"/>
    <property type="match status" value="1"/>
</dbReference>
<reference evidence="2 3" key="1">
    <citation type="journal article" date="2016" name="Nat. Commun.">
        <title>Thousands of microbial genomes shed light on interconnected biogeochemical processes in an aquifer system.</title>
        <authorList>
            <person name="Anantharaman K."/>
            <person name="Brown C.T."/>
            <person name="Hug L.A."/>
            <person name="Sharon I."/>
            <person name="Castelle C.J."/>
            <person name="Probst A.J."/>
            <person name="Thomas B.C."/>
            <person name="Singh A."/>
            <person name="Wilkins M.J."/>
            <person name="Karaoz U."/>
            <person name="Brodie E.L."/>
            <person name="Williams K.H."/>
            <person name="Hubbard S.S."/>
            <person name="Banfield J.F."/>
        </authorList>
    </citation>
    <scope>NUCLEOTIDE SEQUENCE [LARGE SCALE GENOMIC DNA]</scope>
</reference>
<dbReference type="PANTHER" id="PTHR38826">
    <property type="entry name" value="RIBONUCLEASE VAPC13"/>
    <property type="match status" value="1"/>
</dbReference>
<name>A0A1G2QUH9_9BACT</name>
<accession>A0A1G2QUH9</accession>
<evidence type="ECO:0000313" key="3">
    <source>
        <dbReference type="Proteomes" id="UP000178170"/>
    </source>
</evidence>